<dbReference type="EMBL" id="JADNYJ010000179">
    <property type="protein sequence ID" value="KAF8876685.1"/>
    <property type="molecule type" value="Genomic_DNA"/>
</dbReference>
<feature type="compositionally biased region" description="Polar residues" evidence="4">
    <location>
        <begin position="254"/>
        <end position="267"/>
    </location>
</feature>
<dbReference type="InterPro" id="IPR008978">
    <property type="entry name" value="HSP20-like_chaperone"/>
</dbReference>
<dbReference type="CDD" id="cd06464">
    <property type="entry name" value="ACD_sHsps-like"/>
    <property type="match status" value="1"/>
</dbReference>
<dbReference type="InterPro" id="IPR002068">
    <property type="entry name" value="A-crystallin/Hsp20_dom"/>
</dbReference>
<dbReference type="PROSITE" id="PS01031">
    <property type="entry name" value="SHSP"/>
    <property type="match status" value="1"/>
</dbReference>
<dbReference type="InterPro" id="IPR004242">
    <property type="entry name" value="Transposase_21"/>
</dbReference>
<sequence>MSIVSSYEPFYDIDRFLEEALSPLEFSQRQLAMQSNMNMANRQSQSGAMRMFRPRMDLHEDSAKNQVTAMFELPGASKEDIKLELQNGKLVVSAEIKTSNDRDEGGYVVCERRFGRFSRTLQVSPGVKDQDIKASMKNGVLTVTFPKSTPEAAARKIPSWLTRLPAPLYGVAATPRYEIQISFTDRFEVPQHAKFRKLDEAAGSLETANTLDADVSAISSPPEVVQRSQHNDLPGRTSPDVPIQSSIIALLPSSSHALTPDSPTTPGSFAVESETPDLATPQGDLSRIEESEDSNPDPGCLDLDASAGPAPLEDSTQEAQASPSLESIFENACLEDMIITIEFVRALQSAKLGDAHCKLGPDAIERLRNPPTAPFDITSFPDLRLGLDLFLANKNSSIESFNSNRTAILRRHPLDYIPSYEQMKRLITEITGVDSVTHPMCKNSCLAFTGPFANLDHCPKCDEPKLCPITKKPQQEFHSILIGPILQAMRRDVSSAKKFLYRIHKTWEVIRKLLVNSGNLSVYDDFFCGSDYLEKVRDGKITDDDMVLMLSIDGAQLYAHKASDCWIFILIIMDISPDERYTKHIVIPGGFIPGPNKPKVVDSYLFPCLHHICALQNEGGLVIWDAFRNQRFHSQLFLALNTADGPAMAYLNGLVGHHGKFGCRLYCPVPGRHKPNGSHYYPALLKPLNYVMPGCDHDDLPFSLSANSPSHMYLSKLEFLIRSPNETQYKKRRLETGITKPTIFLGFNPDRILGIPGCFGSDIMHLGTFNLADLLVSLWRGVMDHDIDDPPSSWPWAVLTGDIWETHGKDVASATPFLPGSFDRPPRNIAEKINSGYKAWEWLLYLYGMAPALLYGILPEPYYSHFCMLVWGMRIMQQHHICSDDLKIAGSFFESFVQKFETLYYQRKVGRLHFCRQSIHALLHLAPEATRIGPPICSSQWTMERTIGNLGEEIRQPSNPYANLSQRGLLRSQVNALTAMIPELGPPAPSLPRGAIDLGEGYALLRAQDRYGRLMQPQEATALLRYLGSTALSGSRSVTWSPKIIRWARLRLPNGQVARSRWKESLKPLRKLRTARNVKFIDNVGITHFGEVLYYFRCRRQDTLLTLAVLSVYSEPDPELLAASHGTFISCRYLGDSSTQVIDVRHIKAVVAMVPHTLEKHGDGEEHRYLIERPGLDVVRLGGFEDVIQ</sequence>
<dbReference type="Gene3D" id="2.60.40.790">
    <property type="match status" value="1"/>
</dbReference>
<evidence type="ECO:0000256" key="1">
    <source>
        <dbReference type="ARBA" id="ARBA00023016"/>
    </source>
</evidence>
<protein>
    <recommendedName>
        <fullName evidence="5">SHSP domain-containing protein</fullName>
    </recommendedName>
</protein>
<reference evidence="6" key="1">
    <citation type="submission" date="2020-11" db="EMBL/GenBank/DDBJ databases">
        <authorList>
            <consortium name="DOE Joint Genome Institute"/>
            <person name="Ahrendt S."/>
            <person name="Riley R."/>
            <person name="Andreopoulos W."/>
            <person name="LaButti K."/>
            <person name="Pangilinan J."/>
            <person name="Ruiz-duenas F.J."/>
            <person name="Barrasa J.M."/>
            <person name="Sanchez-Garcia M."/>
            <person name="Camarero S."/>
            <person name="Miyauchi S."/>
            <person name="Serrano A."/>
            <person name="Linde D."/>
            <person name="Babiker R."/>
            <person name="Drula E."/>
            <person name="Ayuso-Fernandez I."/>
            <person name="Pacheco R."/>
            <person name="Padilla G."/>
            <person name="Ferreira P."/>
            <person name="Barriuso J."/>
            <person name="Kellner H."/>
            <person name="Castanera R."/>
            <person name="Alfaro M."/>
            <person name="Ramirez L."/>
            <person name="Pisabarro A.G."/>
            <person name="Kuo A."/>
            <person name="Tritt A."/>
            <person name="Lipzen A."/>
            <person name="He G."/>
            <person name="Yan M."/>
            <person name="Ng V."/>
            <person name="Cullen D."/>
            <person name="Martin F."/>
            <person name="Rosso M.-N."/>
            <person name="Henrissat B."/>
            <person name="Hibbett D."/>
            <person name="Martinez A.T."/>
            <person name="Grigoriev I.V."/>
        </authorList>
    </citation>
    <scope>NUCLEOTIDE SEQUENCE</scope>
    <source>
        <strain evidence="6">AH 44721</strain>
    </source>
</reference>
<proteinExistence type="inferred from homology"/>
<dbReference type="SUPFAM" id="SSF49764">
    <property type="entry name" value="HSP20-like chaperones"/>
    <property type="match status" value="1"/>
</dbReference>
<name>A0A9P5ND44_GYMJU</name>
<organism evidence="6 7">
    <name type="scientific">Gymnopilus junonius</name>
    <name type="common">Spectacular rustgill mushroom</name>
    <name type="synonym">Gymnopilus spectabilis subsp. junonius</name>
    <dbReference type="NCBI Taxonomy" id="109634"/>
    <lineage>
        <taxon>Eukaryota</taxon>
        <taxon>Fungi</taxon>
        <taxon>Dikarya</taxon>
        <taxon>Basidiomycota</taxon>
        <taxon>Agaricomycotina</taxon>
        <taxon>Agaricomycetes</taxon>
        <taxon>Agaricomycetidae</taxon>
        <taxon>Agaricales</taxon>
        <taxon>Agaricineae</taxon>
        <taxon>Hymenogastraceae</taxon>
        <taxon>Gymnopilus</taxon>
    </lineage>
</organism>
<dbReference type="AlphaFoldDB" id="A0A9P5ND44"/>
<dbReference type="OrthoDB" id="2669721at2759"/>
<feature type="region of interest" description="Disordered" evidence="4">
    <location>
        <begin position="254"/>
        <end position="323"/>
    </location>
</feature>
<evidence type="ECO:0000259" key="5">
    <source>
        <dbReference type="PROSITE" id="PS01031"/>
    </source>
</evidence>
<dbReference type="PANTHER" id="PTHR11527">
    <property type="entry name" value="HEAT-SHOCK PROTEIN 20 FAMILY MEMBER"/>
    <property type="match status" value="1"/>
</dbReference>
<comment type="caution">
    <text evidence="6">The sequence shown here is derived from an EMBL/GenBank/DDBJ whole genome shotgun (WGS) entry which is preliminary data.</text>
</comment>
<evidence type="ECO:0000256" key="3">
    <source>
        <dbReference type="RuleBase" id="RU003616"/>
    </source>
</evidence>
<dbReference type="Proteomes" id="UP000724874">
    <property type="component" value="Unassembled WGS sequence"/>
</dbReference>
<dbReference type="Pfam" id="PF00011">
    <property type="entry name" value="HSP20"/>
    <property type="match status" value="1"/>
</dbReference>
<feature type="domain" description="SHSP" evidence="5">
    <location>
        <begin position="47"/>
        <end position="162"/>
    </location>
</feature>
<keyword evidence="1" id="KW-0346">Stress response</keyword>
<evidence type="ECO:0000256" key="4">
    <source>
        <dbReference type="SAM" id="MobiDB-lite"/>
    </source>
</evidence>
<evidence type="ECO:0000313" key="7">
    <source>
        <dbReference type="Proteomes" id="UP000724874"/>
    </source>
</evidence>
<dbReference type="Pfam" id="PF02992">
    <property type="entry name" value="Transposase_21"/>
    <property type="match status" value="1"/>
</dbReference>
<comment type="similarity">
    <text evidence="2 3">Belongs to the small heat shock protein (HSP20) family.</text>
</comment>
<evidence type="ECO:0000313" key="6">
    <source>
        <dbReference type="EMBL" id="KAF8876685.1"/>
    </source>
</evidence>
<dbReference type="InterPro" id="IPR031107">
    <property type="entry name" value="Small_HSP"/>
</dbReference>
<keyword evidence="7" id="KW-1185">Reference proteome</keyword>
<accession>A0A9P5ND44</accession>
<feature type="region of interest" description="Disordered" evidence="4">
    <location>
        <begin position="213"/>
        <end position="241"/>
    </location>
</feature>
<gene>
    <name evidence="6" type="ORF">CPB84DRAFT_1966520</name>
</gene>
<evidence type="ECO:0000256" key="2">
    <source>
        <dbReference type="PROSITE-ProRule" id="PRU00285"/>
    </source>
</evidence>